<dbReference type="InterPro" id="IPR005135">
    <property type="entry name" value="Endo/exonuclease/phosphatase"/>
</dbReference>
<feature type="compositionally biased region" description="Basic and acidic residues" evidence="1">
    <location>
        <begin position="386"/>
        <end position="398"/>
    </location>
</feature>
<dbReference type="OrthoDB" id="10030815at2759"/>
<dbReference type="EMBL" id="CAAALY010248537">
    <property type="protein sequence ID" value="VEL34853.1"/>
    <property type="molecule type" value="Genomic_DNA"/>
</dbReference>
<dbReference type="InterPro" id="IPR036691">
    <property type="entry name" value="Endo/exonu/phosph_ase_sf"/>
</dbReference>
<organism evidence="3 4">
    <name type="scientific">Protopolystoma xenopodis</name>
    <dbReference type="NCBI Taxonomy" id="117903"/>
    <lineage>
        <taxon>Eukaryota</taxon>
        <taxon>Metazoa</taxon>
        <taxon>Spiralia</taxon>
        <taxon>Lophotrochozoa</taxon>
        <taxon>Platyhelminthes</taxon>
        <taxon>Monogenea</taxon>
        <taxon>Polyopisthocotylea</taxon>
        <taxon>Polystomatidea</taxon>
        <taxon>Polystomatidae</taxon>
        <taxon>Protopolystoma</taxon>
    </lineage>
</organism>
<evidence type="ECO:0000256" key="1">
    <source>
        <dbReference type="SAM" id="MobiDB-lite"/>
    </source>
</evidence>
<evidence type="ECO:0000313" key="4">
    <source>
        <dbReference type="Proteomes" id="UP000784294"/>
    </source>
</evidence>
<evidence type="ECO:0000313" key="3">
    <source>
        <dbReference type="EMBL" id="VEL34853.1"/>
    </source>
</evidence>
<dbReference type="Proteomes" id="UP000784294">
    <property type="component" value="Unassembled WGS sequence"/>
</dbReference>
<protein>
    <recommendedName>
        <fullName evidence="2">Endonuclease/exonuclease/phosphatase domain-containing protein</fullName>
    </recommendedName>
</protein>
<dbReference type="AlphaFoldDB" id="A0A3S5AXS0"/>
<dbReference type="InterPro" id="IPR027124">
    <property type="entry name" value="Swc5/CFDP1/2"/>
</dbReference>
<evidence type="ECO:0000259" key="2">
    <source>
        <dbReference type="Pfam" id="PF03372"/>
    </source>
</evidence>
<dbReference type="SUPFAM" id="SSF56219">
    <property type="entry name" value="DNase I-like"/>
    <property type="match status" value="1"/>
</dbReference>
<name>A0A3S5AXS0_9PLAT</name>
<accession>A0A3S5AXS0</accession>
<feature type="region of interest" description="Disordered" evidence="1">
    <location>
        <begin position="192"/>
        <end position="213"/>
    </location>
</feature>
<dbReference type="Pfam" id="PF03372">
    <property type="entry name" value="Exo_endo_phos"/>
    <property type="match status" value="1"/>
</dbReference>
<feature type="domain" description="Endonuclease/exonuclease/phosphatase" evidence="2">
    <location>
        <begin position="138"/>
        <end position="447"/>
    </location>
</feature>
<feature type="region of interest" description="Disordered" evidence="1">
    <location>
        <begin position="253"/>
        <end position="283"/>
    </location>
</feature>
<dbReference type="PANTHER" id="PTHR23227:SF85">
    <property type="entry name" value="CRANIOFACIAL DEVELOPMENT PROTEIN 2"/>
    <property type="match status" value="1"/>
</dbReference>
<dbReference type="PANTHER" id="PTHR23227">
    <property type="entry name" value="BUCENTAUR RELATED"/>
    <property type="match status" value="1"/>
</dbReference>
<dbReference type="Gene3D" id="3.60.10.10">
    <property type="entry name" value="Endonuclease/exonuclease/phosphatase"/>
    <property type="match status" value="1"/>
</dbReference>
<feature type="region of interest" description="Disordered" evidence="1">
    <location>
        <begin position="384"/>
        <end position="409"/>
    </location>
</feature>
<dbReference type="CDD" id="cd09076">
    <property type="entry name" value="L1-EN"/>
    <property type="match status" value="1"/>
</dbReference>
<keyword evidence="4" id="KW-1185">Reference proteome</keyword>
<comment type="caution">
    <text evidence="3">The sequence shown here is derived from an EMBL/GenBank/DDBJ whole genome shotgun (WGS) entry which is preliminary data.</text>
</comment>
<sequence length="459" mass="50481">MRFSGNLSGSRARVMQRTLSTHLHCSKLSRMPVGHGTEVTFRASWASLKSRSWHGLHILPSRSETSGDRRNSGLQTDSDGLSFRFDNMKKGLLVLNSTRHLASQRLFHRSRRVESSVALGNGRASDTDTVSSTARIATWNVRGLTRRNSLPLLAHQAALRGLSAIGLAETMLPGSGAYDYEESGHLLLCSGAGSESGSGSGSGSDCVSRHGSVKPQHAGVGLLLDPGCRRRLVSFRPAGPRLLSARLELYQRNELDSSRDRPTSESAKPSEPPPPLESLEPEQPVPHLTIIQVYAPTTRYKERAVEAFYGAVESLLGAVPSDDFVLVMGDWNAKVGRRTDEAGLESVLGPFGLGRQNKRGRRLLRFCEAYNFVLANTLFSAQRHGHREDDGRGDHEATEESGLYTWTSPDNQQRNQIDYILVPKRMQKALTSCQACSHGQKELGSDHRMLVAEFDWSLL</sequence>
<dbReference type="GO" id="GO:0003824">
    <property type="term" value="F:catalytic activity"/>
    <property type="evidence" value="ECO:0007669"/>
    <property type="project" value="InterPro"/>
</dbReference>
<feature type="compositionally biased region" description="Basic and acidic residues" evidence="1">
    <location>
        <begin position="253"/>
        <end position="263"/>
    </location>
</feature>
<gene>
    <name evidence="3" type="ORF">PXEA_LOCUS28293</name>
</gene>
<proteinExistence type="predicted"/>
<reference evidence="3" key="1">
    <citation type="submission" date="2018-11" db="EMBL/GenBank/DDBJ databases">
        <authorList>
            <consortium name="Pathogen Informatics"/>
        </authorList>
    </citation>
    <scope>NUCLEOTIDE SEQUENCE</scope>
</reference>